<gene>
    <name evidence="1" type="ORF">PSTG_00415</name>
</gene>
<protein>
    <submittedName>
        <fullName evidence="1">Uncharacterized protein</fullName>
    </submittedName>
</protein>
<dbReference type="AlphaFoldDB" id="A0A0L0W4U5"/>
<evidence type="ECO:0000313" key="1">
    <source>
        <dbReference type="EMBL" id="KNF06541.1"/>
    </source>
</evidence>
<dbReference type="EMBL" id="AJIL01000003">
    <property type="protein sequence ID" value="KNF06541.1"/>
    <property type="molecule type" value="Genomic_DNA"/>
</dbReference>
<reference evidence="2" key="1">
    <citation type="submission" date="2014-03" db="EMBL/GenBank/DDBJ databases">
        <title>The Genome Sequence of Puccinia striiformis f. sp. tritici PST-78.</title>
        <authorList>
            <consortium name="The Broad Institute Genome Sequencing Platform"/>
            <person name="Cuomo C."/>
            <person name="Hulbert S."/>
            <person name="Chen X."/>
            <person name="Walker B."/>
            <person name="Young S.K."/>
            <person name="Zeng Q."/>
            <person name="Gargeya S."/>
            <person name="Fitzgerald M."/>
            <person name="Haas B."/>
            <person name="Abouelleil A."/>
            <person name="Alvarado L."/>
            <person name="Arachchi H.M."/>
            <person name="Berlin A.M."/>
            <person name="Chapman S.B."/>
            <person name="Goldberg J."/>
            <person name="Griggs A."/>
            <person name="Gujja S."/>
            <person name="Hansen M."/>
            <person name="Howarth C."/>
            <person name="Imamovic A."/>
            <person name="Larimer J."/>
            <person name="McCowan C."/>
            <person name="Montmayeur A."/>
            <person name="Murphy C."/>
            <person name="Neiman D."/>
            <person name="Pearson M."/>
            <person name="Priest M."/>
            <person name="Roberts A."/>
            <person name="Saif S."/>
            <person name="Shea T."/>
            <person name="Sisk P."/>
            <person name="Sykes S."/>
            <person name="Wortman J."/>
            <person name="Nusbaum C."/>
            <person name="Birren B."/>
        </authorList>
    </citation>
    <scope>NUCLEOTIDE SEQUENCE [LARGE SCALE GENOMIC DNA]</scope>
    <source>
        <strain evidence="2">race PST-78</strain>
    </source>
</reference>
<dbReference type="STRING" id="1165861.A0A0L0W4U5"/>
<comment type="caution">
    <text evidence="1">The sequence shown here is derived from an EMBL/GenBank/DDBJ whole genome shotgun (WGS) entry which is preliminary data.</text>
</comment>
<organism evidence="1 2">
    <name type="scientific">Puccinia striiformis f. sp. tritici PST-78</name>
    <dbReference type="NCBI Taxonomy" id="1165861"/>
    <lineage>
        <taxon>Eukaryota</taxon>
        <taxon>Fungi</taxon>
        <taxon>Dikarya</taxon>
        <taxon>Basidiomycota</taxon>
        <taxon>Pucciniomycotina</taxon>
        <taxon>Pucciniomycetes</taxon>
        <taxon>Pucciniales</taxon>
        <taxon>Pucciniaceae</taxon>
        <taxon>Puccinia</taxon>
    </lineage>
</organism>
<dbReference type="OrthoDB" id="1915076at2759"/>
<proteinExistence type="predicted"/>
<dbReference type="Proteomes" id="UP000054564">
    <property type="component" value="Unassembled WGS sequence"/>
</dbReference>
<name>A0A0L0W4U5_9BASI</name>
<evidence type="ECO:0000313" key="2">
    <source>
        <dbReference type="Proteomes" id="UP000054564"/>
    </source>
</evidence>
<accession>A0A0L0W4U5</accession>
<sequence length="121" mass="13611">MGTAEFCAVSWCLGHGQGDYMWVRQEIIKELNTQKDWYVTNNFLHNFDGVSACLAVDLPEPCGTSKWMSMPSMGDVMANAFSRPVFFFSTGWLQNKRLEGKSHSRGFAMGGQIFQKSAEVE</sequence>
<keyword evidence="2" id="KW-1185">Reference proteome</keyword>